<dbReference type="AlphaFoldDB" id="A0A1V2W6T3"/>
<gene>
    <name evidence="1" type="ORF">A8E72_10480</name>
</gene>
<proteinExistence type="predicted"/>
<accession>A0A1V2W6T3</accession>
<name>A0A1V2W6T3_9BURK</name>
<dbReference type="Pfam" id="PF21983">
    <property type="entry name" value="NikA-like"/>
    <property type="match status" value="1"/>
</dbReference>
<comment type="caution">
    <text evidence="1">The sequence shown here is derived from an EMBL/GenBank/DDBJ whole genome shotgun (WGS) entry which is preliminary data.</text>
</comment>
<sequence>MNDEKKMTTRKHGRHLRVPVLPDEEAAIKRNAAATGLSIAAYLRNVGVGYEVRGILDLVQVQDLARVNGDLGRLGGLLKLWLTNDERTAGFTPATIRALLAKIEATQDELRAVMSRIVRG</sequence>
<dbReference type="InterPro" id="IPR053842">
    <property type="entry name" value="NikA-like"/>
</dbReference>
<evidence type="ECO:0000313" key="2">
    <source>
        <dbReference type="Proteomes" id="UP000188543"/>
    </source>
</evidence>
<evidence type="ECO:0000313" key="1">
    <source>
        <dbReference type="EMBL" id="ONU88751.1"/>
    </source>
</evidence>
<organism evidence="1 2">
    <name type="scientific">Burkholderia cenocepacia</name>
    <dbReference type="NCBI Taxonomy" id="95486"/>
    <lineage>
        <taxon>Bacteria</taxon>
        <taxon>Pseudomonadati</taxon>
        <taxon>Pseudomonadota</taxon>
        <taxon>Betaproteobacteria</taxon>
        <taxon>Burkholderiales</taxon>
        <taxon>Burkholderiaceae</taxon>
        <taxon>Burkholderia</taxon>
        <taxon>Burkholderia cepacia complex</taxon>
    </lineage>
</organism>
<reference evidence="1 2" key="1">
    <citation type="submission" date="2016-08" db="EMBL/GenBank/DDBJ databases">
        <authorList>
            <person name="Seilhamer J.J."/>
        </authorList>
    </citation>
    <scope>NUCLEOTIDE SEQUENCE [LARGE SCALE GENOMIC DNA]</scope>
    <source>
        <strain evidence="1 2">VC14762</strain>
    </source>
</reference>
<protein>
    <submittedName>
        <fullName evidence="1">Conjugal transfer protein TraJ</fullName>
    </submittedName>
</protein>
<dbReference type="NCBIfam" id="NF010451">
    <property type="entry name" value="PRK13877.1"/>
    <property type="match status" value="1"/>
</dbReference>
<dbReference type="EMBL" id="MUTJ01000034">
    <property type="protein sequence ID" value="ONU88751.1"/>
    <property type="molecule type" value="Genomic_DNA"/>
</dbReference>
<dbReference type="Proteomes" id="UP000188543">
    <property type="component" value="Unassembled WGS sequence"/>
</dbReference>
<dbReference type="OrthoDB" id="8966807at2"/>
<dbReference type="RefSeq" id="WP_077019641.1">
    <property type="nucleotide sequence ID" value="NZ_CADETK010000007.1"/>
</dbReference>